<dbReference type="InterPro" id="IPR003594">
    <property type="entry name" value="HATPase_dom"/>
</dbReference>
<dbReference type="InterPro" id="IPR003661">
    <property type="entry name" value="HisK_dim/P_dom"/>
</dbReference>
<dbReference type="SMART" id="SM00304">
    <property type="entry name" value="HAMP"/>
    <property type="match status" value="1"/>
</dbReference>
<dbReference type="GO" id="GO:0005886">
    <property type="term" value="C:plasma membrane"/>
    <property type="evidence" value="ECO:0007669"/>
    <property type="project" value="TreeGrafter"/>
</dbReference>
<dbReference type="EMBL" id="LJZR01000002">
    <property type="protein sequence ID" value="KPQ37219.1"/>
    <property type="molecule type" value="Genomic_DNA"/>
</dbReference>
<evidence type="ECO:0000256" key="10">
    <source>
        <dbReference type="ARBA" id="ARBA00023136"/>
    </source>
</evidence>
<dbReference type="Proteomes" id="UP000050465">
    <property type="component" value="Unassembled WGS sequence"/>
</dbReference>
<evidence type="ECO:0000256" key="3">
    <source>
        <dbReference type="ARBA" id="ARBA00012438"/>
    </source>
</evidence>
<evidence type="ECO:0000256" key="8">
    <source>
        <dbReference type="ARBA" id="ARBA00022989"/>
    </source>
</evidence>
<dbReference type="PANTHER" id="PTHR45436">
    <property type="entry name" value="SENSOR HISTIDINE KINASE YKOH"/>
    <property type="match status" value="1"/>
</dbReference>
<keyword evidence="4" id="KW-0597">Phosphoprotein</keyword>
<evidence type="ECO:0000256" key="5">
    <source>
        <dbReference type="ARBA" id="ARBA00022679"/>
    </source>
</evidence>
<dbReference type="EC" id="2.7.13.3" evidence="3"/>
<comment type="subcellular location">
    <subcellularLocation>
        <location evidence="2">Membrane</location>
    </subcellularLocation>
</comment>
<evidence type="ECO:0000313" key="15">
    <source>
        <dbReference type="EMBL" id="KPQ37219.1"/>
    </source>
</evidence>
<dbReference type="PATRIC" id="fig|1666911.3.peg.1621"/>
<dbReference type="InterPro" id="IPR050428">
    <property type="entry name" value="TCS_sensor_his_kinase"/>
</dbReference>
<evidence type="ECO:0000256" key="11">
    <source>
        <dbReference type="SAM" id="MobiDB-lite"/>
    </source>
</evidence>
<dbReference type="Gene3D" id="1.10.287.130">
    <property type="match status" value="1"/>
</dbReference>
<keyword evidence="10 12" id="KW-0472">Membrane</keyword>
<dbReference type="GO" id="GO:0000155">
    <property type="term" value="F:phosphorelay sensor kinase activity"/>
    <property type="evidence" value="ECO:0007669"/>
    <property type="project" value="InterPro"/>
</dbReference>
<dbReference type="Gene3D" id="3.30.565.10">
    <property type="entry name" value="Histidine kinase-like ATPase, C-terminal domain"/>
    <property type="match status" value="1"/>
</dbReference>
<dbReference type="AlphaFoldDB" id="A0A0P8A2M1"/>
<feature type="region of interest" description="Disordered" evidence="11">
    <location>
        <begin position="122"/>
        <end position="146"/>
    </location>
</feature>
<dbReference type="PRINTS" id="PR00344">
    <property type="entry name" value="BCTRLSENSOR"/>
</dbReference>
<dbReference type="PROSITE" id="PS50885">
    <property type="entry name" value="HAMP"/>
    <property type="match status" value="1"/>
</dbReference>
<reference evidence="15 16" key="1">
    <citation type="submission" date="2015-09" db="EMBL/GenBank/DDBJ databases">
        <title>Identification and resolution of microdiversity through metagenomic sequencing of parallel consortia.</title>
        <authorList>
            <person name="Nelson W.C."/>
            <person name="Romine M.F."/>
            <person name="Lindemann S.R."/>
        </authorList>
    </citation>
    <scope>NUCLEOTIDE SEQUENCE [LARGE SCALE GENOMIC DNA]</scope>
    <source>
        <strain evidence="15">Ana</strain>
    </source>
</reference>
<dbReference type="InterPro" id="IPR004358">
    <property type="entry name" value="Sig_transdc_His_kin-like_C"/>
</dbReference>
<comment type="caution">
    <text evidence="15">The sequence shown here is derived from an EMBL/GenBank/DDBJ whole genome shotgun (WGS) entry which is preliminary data.</text>
</comment>
<evidence type="ECO:0000256" key="4">
    <source>
        <dbReference type="ARBA" id="ARBA00022553"/>
    </source>
</evidence>
<dbReference type="CDD" id="cd00075">
    <property type="entry name" value="HATPase"/>
    <property type="match status" value="1"/>
</dbReference>
<dbReference type="InterPro" id="IPR036097">
    <property type="entry name" value="HisK_dim/P_sf"/>
</dbReference>
<dbReference type="SMART" id="SM00388">
    <property type="entry name" value="HisKA"/>
    <property type="match status" value="1"/>
</dbReference>
<evidence type="ECO:0000256" key="6">
    <source>
        <dbReference type="ARBA" id="ARBA00022692"/>
    </source>
</evidence>
<keyword evidence="6 12" id="KW-0812">Transmembrane</keyword>
<evidence type="ECO:0000256" key="7">
    <source>
        <dbReference type="ARBA" id="ARBA00022777"/>
    </source>
</evidence>
<dbReference type="SUPFAM" id="SSF55874">
    <property type="entry name" value="ATPase domain of HSP90 chaperone/DNA topoisomerase II/histidine kinase"/>
    <property type="match status" value="1"/>
</dbReference>
<dbReference type="Gene3D" id="6.10.340.10">
    <property type="match status" value="1"/>
</dbReference>
<dbReference type="SUPFAM" id="SSF47384">
    <property type="entry name" value="Homodimeric domain of signal transducing histidine kinase"/>
    <property type="match status" value="1"/>
</dbReference>
<dbReference type="InterPro" id="IPR036890">
    <property type="entry name" value="HATPase_C_sf"/>
</dbReference>
<dbReference type="Pfam" id="PF00512">
    <property type="entry name" value="HisKA"/>
    <property type="match status" value="1"/>
</dbReference>
<dbReference type="PROSITE" id="PS50109">
    <property type="entry name" value="HIS_KIN"/>
    <property type="match status" value="1"/>
</dbReference>
<feature type="transmembrane region" description="Helical" evidence="12">
    <location>
        <begin position="6"/>
        <end position="30"/>
    </location>
</feature>
<evidence type="ECO:0000256" key="9">
    <source>
        <dbReference type="ARBA" id="ARBA00023012"/>
    </source>
</evidence>
<keyword evidence="7 15" id="KW-0418">Kinase</keyword>
<name>A0A0P8A2M1_9CYAN</name>
<feature type="transmembrane region" description="Helical" evidence="12">
    <location>
        <begin position="182"/>
        <end position="202"/>
    </location>
</feature>
<dbReference type="SMART" id="SM00387">
    <property type="entry name" value="HATPase_c"/>
    <property type="match status" value="1"/>
</dbReference>
<sequence>MKLASFRLRIALLSVALAGGALVSFGLIAWRLIYLEKVRSLDTKLEGQLQRMVVARSPDWWKTFNQELPNELETQTKTPITMLAVDAKGRTLHYSVSEAQLGHTTLDMGQIFSSMSDTVASKATETTTTSHSAPAQGVPQISTQQTPNGSWRIGIASAEVGKGAIAVSLQTIDQEMALIRKIFLVSIPSTLLVIAAGAWVLAGSALRPVHKLTNVIKQVTATGLDQQVPTGSADVEFVELIEVFNQMLTRLERSFKQSSRFSGDAAHELKTPLAILRGELELVMHQAKPGSELQQSLSRLMDEVSRLSTIVRKLLLLSLADAGQMSVRQAQVDMAEILAVLIEDIELLDPDLPVTVDLDKKLLVKGDRDLLTQLLQNLIDNAIKYNLPEGSPHRRLSIVGRRQVSSVKITVVNASRDIPPEERDRLFDRFYRGDLSRNRKREGFGLGLSLSREIARSHRGDLWLDQTPKGETGFTLTLPASVTSKRKVNIP</sequence>
<keyword evidence="8 12" id="KW-1133">Transmembrane helix</keyword>
<organism evidence="15 16">
    <name type="scientific">Phormidesmis priestleyi Ana</name>
    <dbReference type="NCBI Taxonomy" id="1666911"/>
    <lineage>
        <taxon>Bacteria</taxon>
        <taxon>Bacillati</taxon>
        <taxon>Cyanobacteriota</taxon>
        <taxon>Cyanophyceae</taxon>
        <taxon>Leptolyngbyales</taxon>
        <taxon>Leptolyngbyaceae</taxon>
        <taxon>Phormidesmis</taxon>
    </lineage>
</organism>
<evidence type="ECO:0000313" key="16">
    <source>
        <dbReference type="Proteomes" id="UP000050465"/>
    </source>
</evidence>
<dbReference type="InterPro" id="IPR005467">
    <property type="entry name" value="His_kinase_dom"/>
</dbReference>
<gene>
    <name evidence="15" type="ORF">HLUCCA11_01965</name>
</gene>
<accession>A0A0P8A2M1</accession>
<dbReference type="CDD" id="cd06225">
    <property type="entry name" value="HAMP"/>
    <property type="match status" value="1"/>
</dbReference>
<dbReference type="Pfam" id="PF00672">
    <property type="entry name" value="HAMP"/>
    <property type="match status" value="1"/>
</dbReference>
<comment type="catalytic activity">
    <reaction evidence="1">
        <text>ATP + protein L-histidine = ADP + protein N-phospho-L-histidine.</text>
        <dbReference type="EC" id="2.7.13.3"/>
    </reaction>
</comment>
<dbReference type="Pfam" id="PF02518">
    <property type="entry name" value="HATPase_c"/>
    <property type="match status" value="1"/>
</dbReference>
<feature type="domain" description="Histidine kinase" evidence="13">
    <location>
        <begin position="264"/>
        <end position="482"/>
    </location>
</feature>
<evidence type="ECO:0000256" key="1">
    <source>
        <dbReference type="ARBA" id="ARBA00000085"/>
    </source>
</evidence>
<keyword evidence="5" id="KW-0808">Transferase</keyword>
<dbReference type="InterPro" id="IPR003660">
    <property type="entry name" value="HAMP_dom"/>
</dbReference>
<keyword evidence="9" id="KW-0902">Two-component regulatory system</keyword>
<proteinExistence type="predicted"/>
<evidence type="ECO:0000259" key="13">
    <source>
        <dbReference type="PROSITE" id="PS50109"/>
    </source>
</evidence>
<dbReference type="CDD" id="cd00082">
    <property type="entry name" value="HisKA"/>
    <property type="match status" value="1"/>
</dbReference>
<evidence type="ECO:0000256" key="2">
    <source>
        <dbReference type="ARBA" id="ARBA00004370"/>
    </source>
</evidence>
<evidence type="ECO:0000256" key="12">
    <source>
        <dbReference type="SAM" id="Phobius"/>
    </source>
</evidence>
<feature type="compositionally biased region" description="Low complexity" evidence="11">
    <location>
        <begin position="122"/>
        <end position="135"/>
    </location>
</feature>
<dbReference type="PANTHER" id="PTHR45436:SF5">
    <property type="entry name" value="SENSOR HISTIDINE KINASE TRCS"/>
    <property type="match status" value="1"/>
</dbReference>
<dbReference type="STRING" id="1666911.HLUCCA11_01965"/>
<feature type="domain" description="HAMP" evidence="14">
    <location>
        <begin position="203"/>
        <end position="256"/>
    </location>
</feature>
<evidence type="ECO:0000259" key="14">
    <source>
        <dbReference type="PROSITE" id="PS50885"/>
    </source>
</evidence>
<protein>
    <recommendedName>
        <fullName evidence="3">histidine kinase</fullName>
        <ecNumber evidence="3">2.7.13.3</ecNumber>
    </recommendedName>
</protein>